<dbReference type="InterPro" id="IPR050615">
    <property type="entry name" value="ATP-dep_DNA_Helicase"/>
</dbReference>
<dbReference type="InterPro" id="IPR027417">
    <property type="entry name" value="P-loop_NTPase"/>
</dbReference>
<feature type="domain" description="Helicase ATP-binding" evidence="5">
    <location>
        <begin position="220"/>
        <end position="420"/>
    </location>
</feature>
<gene>
    <name evidence="7" type="ORF">Hyperionvirus10_16</name>
</gene>
<dbReference type="GO" id="GO:0003677">
    <property type="term" value="F:DNA binding"/>
    <property type="evidence" value="ECO:0007669"/>
    <property type="project" value="InterPro"/>
</dbReference>
<organism evidence="7">
    <name type="scientific">Hyperionvirus sp</name>
    <dbReference type="NCBI Taxonomy" id="2487770"/>
    <lineage>
        <taxon>Viruses</taxon>
        <taxon>Varidnaviria</taxon>
        <taxon>Bamfordvirae</taxon>
        <taxon>Nucleocytoviricota</taxon>
        <taxon>Megaviricetes</taxon>
        <taxon>Imitervirales</taxon>
        <taxon>Mimiviridae</taxon>
        <taxon>Klosneuvirinae</taxon>
    </lineage>
</organism>
<dbReference type="GO" id="GO:0004386">
    <property type="term" value="F:helicase activity"/>
    <property type="evidence" value="ECO:0007669"/>
    <property type="project" value="UniProtKB-KW"/>
</dbReference>
<keyword evidence="4" id="KW-0067">ATP-binding</keyword>
<dbReference type="PROSITE" id="PS51194">
    <property type="entry name" value="HELICASE_CTER"/>
    <property type="match status" value="1"/>
</dbReference>
<evidence type="ECO:0000313" key="7">
    <source>
        <dbReference type="EMBL" id="AYV83680.1"/>
    </source>
</evidence>
<accession>A0A3G5A8T3</accession>
<dbReference type="GO" id="GO:0005524">
    <property type="term" value="F:ATP binding"/>
    <property type="evidence" value="ECO:0007669"/>
    <property type="project" value="UniProtKB-KW"/>
</dbReference>
<dbReference type="InterPro" id="IPR001650">
    <property type="entry name" value="Helicase_C-like"/>
</dbReference>
<protein>
    <submittedName>
        <fullName evidence="7">Superfamily II helicase</fullName>
    </submittedName>
</protein>
<dbReference type="SMART" id="SM00490">
    <property type="entry name" value="HELICc"/>
    <property type="match status" value="1"/>
</dbReference>
<keyword evidence="1" id="KW-0547">Nucleotide-binding</keyword>
<dbReference type="Pfam" id="PF03457">
    <property type="entry name" value="HA"/>
    <property type="match status" value="1"/>
</dbReference>
<dbReference type="Pfam" id="PF04851">
    <property type="entry name" value="ResIII"/>
    <property type="match status" value="1"/>
</dbReference>
<evidence type="ECO:0000256" key="4">
    <source>
        <dbReference type="ARBA" id="ARBA00022840"/>
    </source>
</evidence>
<evidence type="ECO:0000256" key="1">
    <source>
        <dbReference type="ARBA" id="ARBA00022741"/>
    </source>
</evidence>
<dbReference type="PROSITE" id="PS51192">
    <property type="entry name" value="HELICASE_ATP_BIND_1"/>
    <property type="match status" value="1"/>
</dbReference>
<dbReference type="InterPro" id="IPR006935">
    <property type="entry name" value="Helicase/UvrB_N"/>
</dbReference>
<dbReference type="SMART" id="SM00487">
    <property type="entry name" value="DEXDc"/>
    <property type="match status" value="1"/>
</dbReference>
<keyword evidence="2" id="KW-0378">Hydrolase</keyword>
<name>A0A3G5A8T3_9VIRU</name>
<dbReference type="Gene3D" id="3.40.50.300">
    <property type="entry name" value="P-loop containing nucleotide triphosphate hydrolases"/>
    <property type="match status" value="2"/>
</dbReference>
<dbReference type="PANTHER" id="PTHR11274:SF0">
    <property type="entry name" value="GENERAL TRANSCRIPTION AND DNA REPAIR FACTOR IIH HELICASE SUBUNIT XPB"/>
    <property type="match status" value="1"/>
</dbReference>
<evidence type="ECO:0000256" key="3">
    <source>
        <dbReference type="ARBA" id="ARBA00022806"/>
    </source>
</evidence>
<evidence type="ECO:0000256" key="2">
    <source>
        <dbReference type="ARBA" id="ARBA00022801"/>
    </source>
</evidence>
<reference evidence="7" key="1">
    <citation type="submission" date="2018-10" db="EMBL/GenBank/DDBJ databases">
        <title>Hidden diversity of soil giant viruses.</title>
        <authorList>
            <person name="Schulz F."/>
            <person name="Alteio L."/>
            <person name="Goudeau D."/>
            <person name="Ryan E.M."/>
            <person name="Malmstrom R.R."/>
            <person name="Blanchard J."/>
            <person name="Woyke T."/>
        </authorList>
    </citation>
    <scope>NUCLEOTIDE SEQUENCE</scope>
    <source>
        <strain evidence="7">HYV1</strain>
    </source>
</reference>
<sequence>MDTIIKYLENITTFGDLYDIAEDMSKTQKGYLFEVITLYLFKLVPMLSNDLEEIWLYNNIPTKILKSLKLPTKDMGIDLLARIKGKYYSIQCKFRMNPERKIPWAELSTFYGLSFGLHDRIAGGYLVTNTFNLCQQVIDSEKIVPIYGEYFDTLPENFFQNICKDLTNQKPIPYVKKKPFKHQQECIDKCREYFGTNGDVELIEEEDSDGSEDDSDNESEIDAVYTSRGFIEMACGSGKSLNSYWIDKDLVNSKTVVFVPSLYLLTQFFTDWINQSYEENVKIDYLLVGSDADIDQATLEKANGVKLNVDGKDIQKSNGVKLYIDPKEIRSFIDTAKDKLVVISTYQSSDKLAEACNKEIEFDFGIFDEAHKTVGQAGKKFSLMLTDDKLVIKKRLFMTATPKVYGGNLVDENIISMDDEKYYGKQIYCYNTGNAINDKMATDYQLVTIVATKKEIEETITKNKLVQYEDEFSDDESLYLGCILIVLKKMHDGTCNHMITYHNTVDRAIKFRKFLEKINELLYKDRRILVDSLDGSTSMAKRKKIVKDFEKAKNAIICSAQVMKEGVNIPIVDSVCFVDARFSTTDIVQCVGRGLRIFDGKKITNVFVPTFVENIDDEFDQKAFWNIIAVLKAMKSTDEGITEFFSVKNHNKKSSRKILVIQKYSEINIAVDINLVKWNQNIQTKIWSIVDPFDNNCQKFIKYMSNHDDYPNWASNDLDEKRLAIWVQGLRLLKRKNILDDTKILKLEGIEGWNWGSPNIKTKPSHQEIFDELKHWIEENKKIPEGKSKNKIEQRLGKWCYVKRREYENGTLDESKKNQLASLENWYWHRDFFDDVFNEVKEFEQKNGRLPRKNSGDKNEEKLSIWCHAKRQAMKKGRLEDNKKNQLELLNGWYWNFFDSFETRYDELKKWMEKNNKLPRANPKNSRESKLAHWCSNRRIDMRNNKLSEEKIKKFEEFNGWFWTKRKSKDKNDCEV</sequence>
<dbReference type="Gene3D" id="6.10.140.530">
    <property type="match status" value="3"/>
</dbReference>
<dbReference type="Pfam" id="PF13156">
    <property type="entry name" value="Mrr_cat_2"/>
    <property type="match status" value="1"/>
</dbReference>
<dbReference type="InterPro" id="IPR014001">
    <property type="entry name" value="Helicase_ATP-bd"/>
</dbReference>
<dbReference type="InterPro" id="IPR039442">
    <property type="entry name" value="Mrr-like_dom"/>
</dbReference>
<feature type="domain" description="Helicase C-terminal" evidence="6">
    <location>
        <begin position="486"/>
        <end position="635"/>
    </location>
</feature>
<dbReference type="GO" id="GO:0016787">
    <property type="term" value="F:hydrolase activity"/>
    <property type="evidence" value="ECO:0007669"/>
    <property type="project" value="UniProtKB-KW"/>
</dbReference>
<dbReference type="InterPro" id="IPR005114">
    <property type="entry name" value="Helicase_assoc"/>
</dbReference>
<proteinExistence type="predicted"/>
<evidence type="ECO:0000259" key="6">
    <source>
        <dbReference type="PROSITE" id="PS51194"/>
    </source>
</evidence>
<dbReference type="PANTHER" id="PTHR11274">
    <property type="entry name" value="RAD25/XP-B DNA REPAIR HELICASE"/>
    <property type="match status" value="1"/>
</dbReference>
<dbReference type="Pfam" id="PF00271">
    <property type="entry name" value="Helicase_C"/>
    <property type="match status" value="1"/>
</dbReference>
<dbReference type="EMBL" id="MK072392">
    <property type="protein sequence ID" value="AYV83680.1"/>
    <property type="molecule type" value="Genomic_DNA"/>
</dbReference>
<keyword evidence="3 7" id="KW-0347">Helicase</keyword>
<dbReference type="SUPFAM" id="SSF52540">
    <property type="entry name" value="P-loop containing nucleoside triphosphate hydrolases"/>
    <property type="match status" value="1"/>
</dbReference>
<evidence type="ECO:0000259" key="5">
    <source>
        <dbReference type="PROSITE" id="PS51192"/>
    </source>
</evidence>